<accession>A0A085GKT1</accession>
<name>A0A085GKT1_9ENTR</name>
<evidence type="ECO:0000313" key="1">
    <source>
        <dbReference type="EMBL" id="KFC84326.1"/>
    </source>
</evidence>
<dbReference type="Proteomes" id="UP000028653">
    <property type="component" value="Unassembled WGS sequence"/>
</dbReference>
<gene>
    <name evidence="1" type="ORF">GBAG_0316</name>
</gene>
<dbReference type="AlphaFoldDB" id="A0A085GKT1"/>
<organism evidence="1 2">
    <name type="scientific">Buttiauxella agrestis ATCC 33320</name>
    <dbReference type="NCBI Taxonomy" id="1006004"/>
    <lineage>
        <taxon>Bacteria</taxon>
        <taxon>Pseudomonadati</taxon>
        <taxon>Pseudomonadota</taxon>
        <taxon>Gammaproteobacteria</taxon>
        <taxon>Enterobacterales</taxon>
        <taxon>Enterobacteriaceae</taxon>
        <taxon>Buttiauxella</taxon>
    </lineage>
</organism>
<comment type="caution">
    <text evidence="1">The sequence shown here is derived from an EMBL/GenBank/DDBJ whole genome shotgun (WGS) entry which is preliminary data.</text>
</comment>
<sequence>MSWNIDSLYEELAKSNSYTIDRYDNALSIQLNDYGDLQITITLTNKQILVETCICPVNVIVRPAEFNLLLLRHQKILPLSTVGISCIDQDEFYIAFGALATNSSKENIILEIETLAENSLELAELIEEFI</sequence>
<dbReference type="STRING" id="1006004.GBAG_0316"/>
<dbReference type="Pfam" id="PF09938">
    <property type="entry name" value="DUF2170"/>
    <property type="match status" value="1"/>
</dbReference>
<dbReference type="EMBL" id="JMPI01000010">
    <property type="protein sequence ID" value="KFC84326.1"/>
    <property type="molecule type" value="Genomic_DNA"/>
</dbReference>
<dbReference type="RefSeq" id="WP_034492801.1">
    <property type="nucleotide sequence ID" value="NZ_JMPI01000010.1"/>
</dbReference>
<protein>
    <recommendedName>
        <fullName evidence="3">Cytoplasmic protein</fullName>
    </recommendedName>
</protein>
<dbReference type="eggNOG" id="COG3789">
    <property type="taxonomic scope" value="Bacteria"/>
</dbReference>
<evidence type="ECO:0000313" key="2">
    <source>
        <dbReference type="Proteomes" id="UP000028653"/>
    </source>
</evidence>
<dbReference type="InterPro" id="IPR019231">
    <property type="entry name" value="DUF2170"/>
</dbReference>
<reference evidence="1 2" key="1">
    <citation type="submission" date="2014-05" db="EMBL/GenBank/DDBJ databases">
        <title>ATOL: Assembling a taxonomically balanced genome-scale reconstruction of the evolutionary history of the Enterobacteriaceae.</title>
        <authorList>
            <person name="Plunkett G.III."/>
            <person name="Neeno-Eckwall E.C."/>
            <person name="Glasner J.D."/>
            <person name="Perna N.T."/>
        </authorList>
    </citation>
    <scope>NUCLEOTIDE SEQUENCE [LARGE SCALE GENOMIC DNA]</scope>
    <source>
        <strain evidence="1 2">ATCC 33320</strain>
    </source>
</reference>
<evidence type="ECO:0008006" key="3">
    <source>
        <dbReference type="Google" id="ProtNLM"/>
    </source>
</evidence>
<proteinExistence type="predicted"/>
<dbReference type="OrthoDB" id="7677665at2"/>
<keyword evidence="2" id="KW-1185">Reference proteome</keyword>